<feature type="disulfide bond" evidence="22">
    <location>
        <begin position="1759"/>
        <end position="1771"/>
    </location>
</feature>
<keyword evidence="14" id="KW-0472">Membrane</keyword>
<evidence type="ECO:0000313" key="31">
    <source>
        <dbReference type="Proteomes" id="UP000515154"/>
    </source>
</evidence>
<evidence type="ECO:0000256" key="12">
    <source>
        <dbReference type="ARBA" id="ARBA00022989"/>
    </source>
</evidence>
<dbReference type="FunFam" id="2.10.25.10:FF:000090">
    <property type="entry name" value="laminin subunit alpha"/>
    <property type="match status" value="1"/>
</dbReference>
<dbReference type="Pfam" id="PF00053">
    <property type="entry name" value="EGF_laminin"/>
    <property type="match status" value="7"/>
</dbReference>
<dbReference type="GO" id="GO:0005509">
    <property type="term" value="F:calcium ion binding"/>
    <property type="evidence" value="ECO:0007669"/>
    <property type="project" value="InterPro"/>
</dbReference>
<feature type="disulfide bond" evidence="22">
    <location>
        <begin position="707"/>
        <end position="719"/>
    </location>
</feature>
<feature type="region of interest" description="Disordered" evidence="24">
    <location>
        <begin position="53"/>
        <end position="73"/>
    </location>
</feature>
<dbReference type="InterPro" id="IPR002172">
    <property type="entry name" value="LDrepeatLR_classA_rpt"/>
</dbReference>
<dbReference type="PROSITE" id="PS50068">
    <property type="entry name" value="LDLRA_2"/>
    <property type="match status" value="18"/>
</dbReference>
<feature type="domain" description="Ig-like" evidence="29">
    <location>
        <begin position="933"/>
        <end position="1005"/>
    </location>
</feature>
<feature type="disulfide bond" evidence="22">
    <location>
        <begin position="574"/>
        <end position="589"/>
    </location>
</feature>
<dbReference type="FunFam" id="2.10.25.10:FF:000033">
    <property type="entry name" value="Laminin subunit alpha 2"/>
    <property type="match status" value="2"/>
</dbReference>
<reference evidence="32" key="1">
    <citation type="submission" date="2025-08" db="UniProtKB">
        <authorList>
            <consortium name="RefSeq"/>
        </authorList>
    </citation>
    <scope>IDENTIFICATION</scope>
</reference>
<dbReference type="InterPro" id="IPR003598">
    <property type="entry name" value="Ig_sub2"/>
</dbReference>
<dbReference type="CDD" id="cd00112">
    <property type="entry name" value="LDLa"/>
    <property type="match status" value="17"/>
</dbReference>
<dbReference type="PROSITE" id="PS50027">
    <property type="entry name" value="EGF_LAM_2"/>
    <property type="match status" value="3"/>
</dbReference>
<evidence type="ECO:0000256" key="13">
    <source>
        <dbReference type="ARBA" id="ARBA00023054"/>
    </source>
</evidence>
<evidence type="ECO:0000256" key="18">
    <source>
        <dbReference type="ARBA" id="ARBA00023319"/>
    </source>
</evidence>
<feature type="disulfide bond" evidence="20">
    <location>
        <begin position="4446"/>
        <end position="4463"/>
    </location>
</feature>
<evidence type="ECO:0000256" key="5">
    <source>
        <dbReference type="ARBA" id="ARBA00022525"/>
    </source>
</evidence>
<dbReference type="InterPro" id="IPR003599">
    <property type="entry name" value="Ig_sub"/>
</dbReference>
<dbReference type="PROSITE" id="PS01186">
    <property type="entry name" value="EGF_2"/>
    <property type="match status" value="2"/>
</dbReference>
<dbReference type="CDD" id="cd00054">
    <property type="entry name" value="EGF_CA"/>
    <property type="match status" value="2"/>
</dbReference>
<dbReference type="Gene3D" id="2.60.120.200">
    <property type="match status" value="3"/>
</dbReference>
<feature type="disulfide bond" evidence="22">
    <location>
        <begin position="612"/>
        <end position="627"/>
    </location>
</feature>
<keyword evidence="11" id="KW-0130">Cell adhesion</keyword>
<gene>
    <name evidence="32" type="primary">LOC115224757</name>
</gene>
<feature type="disulfide bond" evidence="22">
    <location>
        <begin position="1818"/>
        <end position="1833"/>
    </location>
</feature>
<dbReference type="Pfam" id="PF00052">
    <property type="entry name" value="Laminin_B"/>
    <property type="match status" value="3"/>
</dbReference>
<evidence type="ECO:0000256" key="3">
    <source>
        <dbReference type="ARBA" id="ARBA00004302"/>
    </source>
</evidence>
<dbReference type="InterPro" id="IPR001791">
    <property type="entry name" value="Laminin_G"/>
</dbReference>
<evidence type="ECO:0000256" key="23">
    <source>
        <dbReference type="PROSITE-ProRule" id="PRU00460"/>
    </source>
</evidence>
<evidence type="ECO:0000256" key="10">
    <source>
        <dbReference type="ARBA" id="ARBA00022869"/>
    </source>
</evidence>
<feature type="domain" description="Ig-like" evidence="29">
    <location>
        <begin position="1117"/>
        <end position="1195"/>
    </location>
</feature>
<dbReference type="InterPro" id="IPR013783">
    <property type="entry name" value="Ig-like_fold"/>
</dbReference>
<dbReference type="InterPro" id="IPR023415">
    <property type="entry name" value="LDLR_class-A_CS"/>
</dbReference>
<feature type="domain" description="Ig-like" evidence="29">
    <location>
        <begin position="1566"/>
        <end position="1640"/>
    </location>
</feature>
<dbReference type="FunFam" id="2.60.40.10:FF:000032">
    <property type="entry name" value="palladin isoform X1"/>
    <property type="match status" value="3"/>
</dbReference>
<feature type="disulfide bond" evidence="20">
    <location>
        <begin position="4746"/>
        <end position="4755"/>
    </location>
</feature>
<protein>
    <recommendedName>
        <fullName evidence="19">Cell adhesion molecule-related/down-regulated by oncogenes</fullName>
    </recommendedName>
</protein>
<keyword evidence="10" id="KW-0084">Basement membrane</keyword>
<organism evidence="31 32">
    <name type="scientific">Octopus sinensis</name>
    <name type="common">East Asian common octopus</name>
    <dbReference type="NCBI Taxonomy" id="2607531"/>
    <lineage>
        <taxon>Eukaryota</taxon>
        <taxon>Metazoa</taxon>
        <taxon>Spiralia</taxon>
        <taxon>Lophotrochozoa</taxon>
        <taxon>Mollusca</taxon>
        <taxon>Cephalopoda</taxon>
        <taxon>Coleoidea</taxon>
        <taxon>Octopodiformes</taxon>
        <taxon>Octopoda</taxon>
        <taxon>Incirrata</taxon>
        <taxon>Octopodidae</taxon>
        <taxon>Octopus</taxon>
    </lineage>
</organism>
<evidence type="ECO:0000256" key="17">
    <source>
        <dbReference type="ARBA" id="ARBA00023292"/>
    </source>
</evidence>
<dbReference type="Gene3D" id="4.10.400.10">
    <property type="entry name" value="Low-density Lipoprotein Receptor"/>
    <property type="match status" value="18"/>
</dbReference>
<feature type="domain" description="EGF-like" evidence="27">
    <location>
        <begin position="4397"/>
        <end position="4435"/>
    </location>
</feature>
<proteinExistence type="predicted"/>
<dbReference type="InterPro" id="IPR036055">
    <property type="entry name" value="LDL_receptor-like_sf"/>
</dbReference>
<feature type="disulfide bond" evidence="22">
    <location>
        <begin position="783"/>
        <end position="795"/>
    </location>
</feature>
<evidence type="ECO:0000256" key="4">
    <source>
        <dbReference type="ARBA" id="ARBA00022475"/>
    </source>
</evidence>
<feature type="disulfide bond" evidence="22">
    <location>
        <begin position="444"/>
        <end position="462"/>
    </location>
</feature>
<feature type="disulfide bond" evidence="22">
    <location>
        <begin position="651"/>
        <end position="666"/>
    </location>
</feature>
<evidence type="ECO:0000256" key="25">
    <source>
        <dbReference type="SAM" id="SignalP"/>
    </source>
</evidence>
<dbReference type="GO" id="GO:0030424">
    <property type="term" value="C:axon"/>
    <property type="evidence" value="ECO:0007669"/>
    <property type="project" value="TreeGrafter"/>
</dbReference>
<evidence type="ECO:0000259" key="29">
    <source>
        <dbReference type="PROSITE" id="PS50835"/>
    </source>
</evidence>
<feature type="disulfide bond" evidence="22">
    <location>
        <begin position="555"/>
        <end position="567"/>
    </location>
</feature>
<dbReference type="FunFam" id="2.10.25.10:FF:000106">
    <property type="entry name" value="Heparan sulfate proteoglycan 2"/>
    <property type="match status" value="2"/>
</dbReference>
<feature type="disulfide bond" evidence="20">
    <location>
        <begin position="4708"/>
        <end position="4717"/>
    </location>
</feature>
<dbReference type="SMART" id="SM00181">
    <property type="entry name" value="EGF"/>
    <property type="match status" value="13"/>
</dbReference>
<keyword evidence="12" id="KW-1133">Transmembrane helix</keyword>
<feature type="domain" description="EGF-like" evidence="27">
    <location>
        <begin position="4720"/>
        <end position="4756"/>
    </location>
</feature>
<dbReference type="PROSITE" id="PS50835">
    <property type="entry name" value="IG_LIKE"/>
    <property type="match status" value="22"/>
</dbReference>
<evidence type="ECO:0000256" key="6">
    <source>
        <dbReference type="ARBA" id="ARBA00022530"/>
    </source>
</evidence>
<feature type="disulfide bond" evidence="22">
    <location>
        <begin position="916"/>
        <end position="931"/>
    </location>
</feature>
<feature type="domain" description="Ig-like" evidence="29">
    <location>
        <begin position="3243"/>
        <end position="3328"/>
    </location>
</feature>
<keyword evidence="5" id="KW-0964">Secreted</keyword>
<dbReference type="InterPro" id="IPR000742">
    <property type="entry name" value="EGF"/>
</dbReference>
<feature type="chain" id="PRO_5028219883" description="Cell adhesion molecule-related/down-regulated by oncogenes" evidence="25">
    <location>
        <begin position="21"/>
        <end position="4952"/>
    </location>
</feature>
<evidence type="ECO:0000256" key="19">
    <source>
        <dbReference type="ARBA" id="ARBA00069893"/>
    </source>
</evidence>
<keyword evidence="15 20" id="KW-1015">Disulfide bond</keyword>
<evidence type="ECO:0000256" key="16">
    <source>
        <dbReference type="ARBA" id="ARBA00023180"/>
    </source>
</evidence>
<keyword evidence="31" id="KW-1185">Reference proteome</keyword>
<feature type="domain" description="Laminin IV type A" evidence="30">
    <location>
        <begin position="2422"/>
        <end position="2598"/>
    </location>
</feature>
<dbReference type="SMART" id="SM00180">
    <property type="entry name" value="EGF_Lam"/>
    <property type="match status" value="8"/>
</dbReference>
<feature type="disulfide bond" evidence="22">
    <location>
        <begin position="750"/>
        <end position="768"/>
    </location>
</feature>
<feature type="domain" description="Laminin IV type A" evidence="30">
    <location>
        <begin position="2017"/>
        <end position="2205"/>
    </location>
</feature>
<dbReference type="PROSITE" id="PS51115">
    <property type="entry name" value="LAMININ_IVA"/>
    <property type="match status" value="3"/>
</dbReference>
<feature type="disulfide bond" evidence="22">
    <location>
        <begin position="904"/>
        <end position="922"/>
    </location>
</feature>
<dbReference type="Pfam" id="PF07679">
    <property type="entry name" value="I-set"/>
    <property type="match status" value="8"/>
</dbReference>
<feature type="disulfide bond" evidence="23">
    <location>
        <begin position="3057"/>
        <end position="3066"/>
    </location>
</feature>
<feature type="disulfide bond" evidence="22">
    <location>
        <begin position="790"/>
        <end position="808"/>
    </location>
</feature>
<dbReference type="Pfam" id="PF00008">
    <property type="entry name" value="EGF"/>
    <property type="match status" value="2"/>
</dbReference>
<evidence type="ECO:0000256" key="2">
    <source>
        <dbReference type="ARBA" id="ARBA00004236"/>
    </source>
</evidence>
<feature type="disulfide bond" evidence="22">
    <location>
        <begin position="362"/>
        <end position="374"/>
    </location>
</feature>
<dbReference type="InterPro" id="IPR000034">
    <property type="entry name" value="Laminin_IV"/>
</dbReference>
<dbReference type="Pfam" id="PF13927">
    <property type="entry name" value="Ig_3"/>
    <property type="match status" value="12"/>
</dbReference>
<dbReference type="FunFam" id="4.10.400.10:FF:000062">
    <property type="entry name" value="Terribly reduced optic lobes, isoform AI"/>
    <property type="match status" value="1"/>
</dbReference>
<feature type="domain" description="Laminin G" evidence="26">
    <location>
        <begin position="4226"/>
        <end position="4401"/>
    </location>
</feature>
<name>A0A6P7TQ71_9MOLL</name>
<dbReference type="PROSITE" id="PS50025">
    <property type="entry name" value="LAM_G_DOMAIN"/>
    <property type="match status" value="3"/>
</dbReference>
<feature type="disulfide bond" evidence="22">
    <location>
        <begin position="522"/>
        <end position="540"/>
    </location>
</feature>
<feature type="disulfide bond" evidence="23">
    <location>
        <begin position="2269"/>
        <end position="2283"/>
    </location>
</feature>
<feature type="disulfide bond" evidence="22">
    <location>
        <begin position="868"/>
        <end position="886"/>
    </location>
</feature>
<keyword evidence="4" id="KW-1003">Cell membrane</keyword>
<feature type="disulfide bond" evidence="22">
    <location>
        <begin position="880"/>
        <end position="895"/>
    </location>
</feature>
<dbReference type="FunFam" id="2.60.40.10:FF:000273">
    <property type="entry name" value="contactin-3 isoform X1"/>
    <property type="match status" value="1"/>
</dbReference>
<evidence type="ECO:0000256" key="22">
    <source>
        <dbReference type="PROSITE-ProRule" id="PRU00124"/>
    </source>
</evidence>
<dbReference type="SUPFAM" id="SSF57196">
    <property type="entry name" value="EGF/Laminin"/>
    <property type="match status" value="9"/>
</dbReference>
<feature type="disulfide bond" evidence="22">
    <location>
        <begin position="600"/>
        <end position="618"/>
    </location>
</feature>
<dbReference type="FunFam" id="4.10.400.10:FF:000034">
    <property type="entry name" value="Low-density lipoprotein receptor-related protein 2"/>
    <property type="match status" value="2"/>
</dbReference>
<evidence type="ECO:0000259" key="26">
    <source>
        <dbReference type="PROSITE" id="PS50025"/>
    </source>
</evidence>
<feature type="domain" description="Ig-like" evidence="29">
    <location>
        <begin position="4139"/>
        <end position="4221"/>
    </location>
</feature>
<feature type="disulfide bond" evidence="22">
    <location>
        <begin position="495"/>
        <end position="510"/>
    </location>
</feature>
<keyword evidence="18" id="KW-0393">Immunoglobulin domain</keyword>
<keyword evidence="8 25" id="KW-0732">Signal</keyword>
<feature type="disulfide bond" evidence="22">
    <location>
        <begin position="861"/>
        <end position="873"/>
    </location>
</feature>
<feature type="disulfide bond" evidence="20">
    <location>
        <begin position="4406"/>
        <end position="4423"/>
    </location>
</feature>
<dbReference type="GO" id="GO:0007411">
    <property type="term" value="P:axon guidance"/>
    <property type="evidence" value="ECO:0007669"/>
    <property type="project" value="TreeGrafter"/>
</dbReference>
<feature type="compositionally biased region" description="Acidic residues" evidence="24">
    <location>
        <begin position="54"/>
        <end position="67"/>
    </location>
</feature>
<dbReference type="GO" id="GO:0007156">
    <property type="term" value="P:homophilic cell adhesion via plasma membrane adhesion molecules"/>
    <property type="evidence" value="ECO:0007669"/>
    <property type="project" value="TreeGrafter"/>
</dbReference>
<feature type="domain" description="Ig-like" evidence="29">
    <location>
        <begin position="1478"/>
        <end position="1563"/>
    </location>
</feature>
<feature type="disulfide bond" evidence="22">
    <location>
        <begin position="726"/>
        <end position="741"/>
    </location>
</feature>
<feature type="disulfide bond" evidence="23">
    <location>
        <begin position="2257"/>
        <end position="2266"/>
    </location>
</feature>
<feature type="domain" description="Ig-like" evidence="29">
    <location>
        <begin position="1025"/>
        <end position="1110"/>
    </location>
</feature>
<feature type="domain" description="Laminin EGF-like" evidence="28">
    <location>
        <begin position="2238"/>
        <end position="2285"/>
    </location>
</feature>
<feature type="domain" description="Laminin EGF-like" evidence="28">
    <location>
        <begin position="3038"/>
        <end position="3087"/>
    </location>
</feature>
<feature type="domain" description="EGF-like" evidence="27">
    <location>
        <begin position="4681"/>
        <end position="4718"/>
    </location>
</feature>
<dbReference type="InterPro" id="IPR007110">
    <property type="entry name" value="Ig-like_dom"/>
</dbReference>
<dbReference type="SUPFAM" id="SSF57424">
    <property type="entry name" value="LDL receptor-like module"/>
    <property type="match status" value="18"/>
</dbReference>
<dbReference type="PROSITE" id="PS01209">
    <property type="entry name" value="LDLRA_1"/>
    <property type="match status" value="7"/>
</dbReference>
<feature type="domain" description="Ig-like" evidence="29">
    <location>
        <begin position="3875"/>
        <end position="3960"/>
    </location>
</feature>
<evidence type="ECO:0000256" key="15">
    <source>
        <dbReference type="ARBA" id="ARBA00023157"/>
    </source>
</evidence>
<dbReference type="InterPro" id="IPR013320">
    <property type="entry name" value="ConA-like_dom_sf"/>
</dbReference>
<evidence type="ECO:0000259" key="27">
    <source>
        <dbReference type="PROSITE" id="PS50026"/>
    </source>
</evidence>
<feature type="domain" description="EGF-like" evidence="27">
    <location>
        <begin position="4437"/>
        <end position="4475"/>
    </location>
</feature>
<accession>A0A6P7TQ71</accession>
<dbReference type="PANTHER" id="PTHR10075">
    <property type="entry name" value="BASIGIN RELATED"/>
    <property type="match status" value="1"/>
</dbReference>
<dbReference type="RefSeq" id="XP_029651512.1">
    <property type="nucleotide sequence ID" value="XM_029795652.2"/>
</dbReference>
<keyword evidence="7" id="KW-0812">Transmembrane</keyword>
<keyword evidence="17 23" id="KW-0424">Laminin EGF-like domain</keyword>
<dbReference type="InterPro" id="IPR002049">
    <property type="entry name" value="LE_dom"/>
</dbReference>
<feature type="disulfide bond" evidence="22">
    <location>
        <begin position="381"/>
        <end position="396"/>
    </location>
</feature>
<evidence type="ECO:0000313" key="32">
    <source>
        <dbReference type="RefSeq" id="XP_029651512.1"/>
    </source>
</evidence>
<feature type="domain" description="Laminin G" evidence="26">
    <location>
        <begin position="4480"/>
        <end position="4685"/>
    </location>
</feature>
<evidence type="ECO:0000256" key="20">
    <source>
        <dbReference type="PROSITE-ProRule" id="PRU00076"/>
    </source>
</evidence>
<feature type="disulfide bond" evidence="22">
    <location>
        <begin position="1766"/>
        <end position="1784"/>
    </location>
</feature>
<feature type="domain" description="Laminin EGF-like" evidence="28">
    <location>
        <begin position="2632"/>
        <end position="2681"/>
    </location>
</feature>
<dbReference type="SUPFAM" id="SSF48726">
    <property type="entry name" value="Immunoglobulin"/>
    <property type="match status" value="22"/>
</dbReference>
<feature type="domain" description="Ig-like" evidence="29">
    <location>
        <begin position="1207"/>
        <end position="1290"/>
    </location>
</feature>
<feature type="disulfide bond" evidence="22">
    <location>
        <begin position="400"/>
        <end position="412"/>
    </location>
</feature>
<dbReference type="PROSITE" id="PS00022">
    <property type="entry name" value="EGF_1"/>
    <property type="match status" value="4"/>
</dbReference>
<keyword evidence="20" id="KW-0245">EGF-like domain</keyword>
<dbReference type="Pfam" id="PF00054">
    <property type="entry name" value="Laminin_G_1"/>
    <property type="match status" value="2"/>
</dbReference>
<dbReference type="InterPro" id="IPR013098">
    <property type="entry name" value="Ig_I-set"/>
</dbReference>
<feature type="disulfide bond" evidence="22">
    <location>
        <begin position="689"/>
        <end position="704"/>
    </location>
</feature>
<feature type="disulfide bond" evidence="22">
    <location>
        <begin position="483"/>
        <end position="501"/>
    </location>
</feature>
<feature type="domain" description="Ig-like" evidence="29">
    <location>
        <begin position="1879"/>
        <end position="1958"/>
    </location>
</feature>
<feature type="domain" description="Ig-like" evidence="29">
    <location>
        <begin position="3336"/>
        <end position="3415"/>
    </location>
</feature>
<feature type="domain" description="Ig-like" evidence="29">
    <location>
        <begin position="3962"/>
        <end position="4046"/>
    </location>
</feature>
<feature type="disulfide bond" evidence="21">
    <location>
        <begin position="4915"/>
        <end position="4942"/>
    </location>
</feature>
<sequence length="4952" mass="543257">MSNQTVLLLLLLIGIGLTHSINLAAHSINLDKDFEFDDHDPFLMSDARSRTFVDDEDDVDGSGDENSGDGNDLNGHYPDFYRITFKLLYLRDLRGLENTSSQHYRRISEQIQGFVSQLYNKKVRASIIGYTVSNQDAYVSMDLGTSELTNAKEIKNILYSELSRGRLGNFTVSAENFSFNSLGDISCPQKVGRQPAELSWTGPNLAHLMVNNMFPCDGYVIRWVYYVAAPTKEFAASIWRPVDEFKFYLLNKQLMPATKAGFNEFTLPTPVRVEKGDFIGLHYPRDAKQGAIGGSTSGRSDTPAAELYEAYSGELFEELMTSHAEFDMKWLGFQKGQKTFAIQAIMDYTGIDGPDVPKPGLCSPDEFKCRSGACIQLRYYCDHELDCSDGSDEENCPTRCRQDEFRCRNGDCIPYTKFCNDVNDCSDGSDEECPKTCGAHEFKCNDGSCIKISQRCNRKYECRDRSDETGCATTPCRRDQFRCEEGHCIDGRFRCDGINHCPLNTDELDCPNRTCAENEFSCKVGPCIAISLVCDNKRDCEDRSDETPDACASVCKPGGFRCRDGSCIDESLHCDRVPQCRDGSDEINCGTHCLSGEFHCKTGECIQGAKKCDGRADCWDSSDEENCLFCKKREEFLCREGTVCLHISQVCDEVVDCPDSSDETNCRSIVCTANQFQCDGRCLDLSLVCNGQIDCRNGFDEAECSGCTEQQFTCRNGDCVQKSAVCNGRQDCRDGSDEVNCRCSEGEFTCRNGQCILESYACNGRRECSDGSDEYNCTVARKCPGDDFLCGTGHCLPINRHCDRRKDCPDGSDEVDCQFSTCSPDQFTCSNGECISLANRCNRQYDCRDGSDEFNCTTSRCSSNQFRCQDGSCIPADRRCDRRYDCRDRSDERDCGCSAGQFRCQNGLCIDENKICDSNDDCGDQSDEIDCITTVTVRINPPNIRVKAGRQALFTCDVLEAEASEINWLRQSGRALPPTRSHIDGNRLIIYDTQPSDADDYICEAIIRGQKFAKTANLIVELDVPFIVTISPRSLNVRVGETASFVCNFGSGHSGSIQWSRSDRQRLNPRAVVQGGYLTINSVTPSDAGIYTCIGYDDKGGRVSETAELIIKTETTFTVQITPPSIKVVAGSRAIFTCGVPGTRPSSIEWRRKSGSPIPSGRSSVDGSRLVIYDTEMTDTDEYICEATIRGQKFTGSASLIIEFVVPFLVTINPRSLNIRHGESAKFMCQIGAGYTGSMLWSRRPSQPLSSRATQSEGVLMINSATADDSGEYICTGYGPDGRTTTSSVQLVVEPSSSYTITINPPSINVRAGSRAIFTCDVLEARPSEVIWSRETGLSIPGSRSSIERNRLVIFDTVPEDTDNYICTVTVHGQRFTNSAKLTVESSERLTVSIQPYQLTVDTGENAKFMCQIEGGRSGTLQWSRNNNRPLSSRSTSQDGILMINSVTTDDAGVYVCTAYGDSGRASKTVELVVVPGPGIIVTVEPQTLTVRAGQTAKFVCDVQEGSVNTLQWTRGGRLLTDSRITSDEGVLMINYVTLEDAGEYVCTVASLEGVATKVAELIVQPDSRYIVEINPSNLRVRTGSRAVFTCDVIGVRVAQVKWSRRSGKPISRKASISGNRLDIYDIEPADADDYICEVNIGGEKLIKVANLGVDLLIPFVVTVNPRTLTVREGDPAKFMCQISAGHSGTIQWTRSERRALGPRTSSIDGILMINAVTENDAGEYVCTAFGDSGRASETVRLIIDTQIGPGTGPPKGPCRHTEATCNNGQCIPKDFRCDGETDCADGSDEFSCSQPLPCEPNEFKCRNGHCAMKIWRCDGDNDCGDGSDEENCPTGPPGSTCDMDEFKCIARNQCIPSSYQCDGENDCLDRSDEIGCSPPVIVSPPIKDIEVEIGGTFTIVCKAVGVPVPLIIWRLNWGNIPKGSRVVTTSHNGHGILTISDARLEDAGAYTCEAMNNRGSIFALPDAIIVVRRQKGVCLPPLFNDIAVSREECMSCFCFKRSIRCNSSNLKKVWITMGSNLKLVRRRGDTIPEDVSDSLVSYDVSKREFSIPGNRIIPSGVYYFSLPRQYLGNKLTSYGGDLQYKMYFDRNGAPSRIEEPDIILMGSGLTIFYRVSKNLNPGRENSIRVPMLESSWRKDPGTGSGSFASDAVTREEFLEVLSNLTSIFVKATIDSGQTQVRISGIVMHMAREQGNGDRAVFVEECNCPTGYDGHSCERCSKGYYKTNQGKYGSCVPCNCNGFSNDCDPVTGECIDCQRNTGGARCDRCEESYYGDPLRGIECRLCPCPLTSGPNQFTKKCRLNPDGSIQCIGCPEGHVGKQCEKCADEYVGDPTKPGNYCRRFDESCDLRGSFSRDPDLLTEKCNCKANAKGESCNQCAPGSFYLAKQNPEGCISCFCMGVTVFCTSTSRTRTQVGYPFNNDRAGFSLSEMHTPSTLITTGFSVNANKDLIYRNFYSQPEGVYYWTLPSQYLGNKLTSYGGYLRFTINYLPGINTSPTGGHDIEISGNDVTLKYTFKKPVEPDQHMSFEVPIYEQHWERINGGPTTREYLLMALAGLKRIRIKATYSVNTNLASIKDVTLDVAERRFGGERAYAVEECSCPTGYRGLSCESCDVGYMRTVQGLYLGLCEECRCNGHSSECDPVTGACRNCKHNTEGDHCDRCAPGYYGNASKGSINDCQKCPCPLTDRPNQFSPTCILDRDGQVTCTACPPGHAGRRCERCLPGYEGNPMAPGDFCKTRNTTSCMCDPRGTVQNTQCDANTKQCRCKAFVQRTKCNACKPNYFYLSEDNPQGCLSCYCMGITNKCSSSNFYRMELKPSFDRQDSHGIVLTNRAMSRNVVDGFSVSARKKEITFDSFDSVQRERESLYFSLPPKFRGDMVTSYGGYLKFTMEFSVDESRGNFFRETDVEIITNGQRLYYLFNPSARASTPQNYEILLTEKSFHMFDGSIPSREVFLSALANVDAILIRATYHTKMNVISLRDLTMETAVPEATGLDRAPMVELCECPQGYTGVSCQECSPGYSRVQKEGTALGRCVMCNCNKHSSTCDPQTGKCVNCQHNTAGDRCEICKPGFYGDATFGTSSDCRPCACPLTLPSNNFSPTCYLAPDSQVTCDNCRPGYAGRDCGVCAPGFTGNPREPRGYCRERDDSSSPQVTVSPLRSSEMIGQVAIFHCRVTGQRPISVVWRKVDGTPLPNRAEQNDEHDLIIKNIAPSDSGRYVCTANSIYGTSQQYVELVVIRTGSFQVQITEPKDINVRPGSTVQMECTVVGSHSPVLVLSWSKVDGVLPASAYETDGTLTIRNIRREDAGEYMCTGSDPGGIVTDTAIITVTSNTFPPTAQVEPREQTVVVGQTVEFLCTATGSPQPDFQWYKNGQLISRGPVLSVTSVSKDDEAVYVCEATNKFGVSRVNGILHVTSSRPTLQIIIRQESVVKTVGESIQLVCYVEQRGNLINLVWSKQSGPLPAGSSQRNGVLTIPYAKSSDSGVYVCSGTSDTGRSGSSTVVVTITTTDSNVRPTARIEPDRMVTIPQGTTGTLRCIVTGSPLPTVIWTKSRNQLSDHHQVSGNVLRITETMVEDRGIYVCEARNVAGSAQASVIVEVERRELPVIDLYPKGTQSIQSGGSALFQCRATAGIPSPTITWKRVGDEPMTRNAQIAENGVIRFTQVSTLDQGGYICTATNAVGTVTATATLLISGPPKITVTPRGPIRVREGERVTVECAAEGDPRPNVYWAQQPSYDVNRSPGTVQHVAVLEINQAKLSDSRHYVCVAENSGGRAEERIQVIVERNDVITPPEDNILRVTEGKNVIVKCESQNFGGSRVTWRRRNGPLPPGHTTSNGTLTIPKITKDFEGEYICQTSTAEGVFSISFMIIVSSATRVIISPANVAARIGEPMRLVCQAEGSGPTTLEWQKLNGRMSPNVQERNGVLYFREVTAADAGQYRCLARSAGGVAEGIVLVKIVARPSVILPDEEVTAQRGHNVVLNCQATGNPPPTIRWERTDGPLPAQHYIRNGELTIYGVREEDQGRYMCIATNEVDTSRGYIYLRVASIRPPVTPPKNVQTADIGDKVEFDCIVSTTDPNPQIQWSKLEGRISDNAIYGNGVLILPSVRVEDAGTYKCTLRTTAGEVVETKISLFVRSQPVIDVDTSRNSAPLGTPTTLGCNAEGNPQPYITWTKENGDLPSEHSIVDGNLYIPKVEREDAGTYYCSATNRYETARHPVTLSVSDLVPYFPQEPQSYIEYPPLRSAYLDFDIIISFRPRVTDGLIMYEGQATENGDFMCLGLRGRYPEFRFNVGSGPAIIRGNQSLELNKWHTVRLKRDRKEGKLIIDGQPFVGTAPGPFQGLDLNQPLYLGGLPDFNTIPQSVGFDRGFVGGVSQVVIGGQELNLGGDATQVVGIRQADVCSASPCFNGGTCVPKNSEYGFACFCPQGFAGYQCETVGERCFPGACGSHGRCQEIPSLATIRCICPIGHLGRRCQEGVTVKDPFFNKTSYISYPPINDGHKVLNIDILIKPHTLDDGIILYEGQQQNGNGDFVALLLKDHGYLEFRFDVGSGPAIIRSAEPIKAKEWVNVKLHREDNVGMLQVGDSAPVKVRPGNTEIVLSRGAADELPRLPIDSSPGSRVGLNLRQPLYLGGVDPQYKVADGTSISTGFVGCIGELEVNDRAVHLIKDAQESSDIIDCGEKRPCDRKPCKNNGLCEDISISEYLCICDPQYSGERCKSKVDICTNNPCQNAGLCSVTGAGYRCDCQLGFIGLNCENAIQIGSEFELSGNGFAMFSQKSLPHQNARQNENITFTVTTAESKGLLFWQAVEHGKNLQRNDYVSLYLKDGYVVFSYELGGGPAEIMSNVTVNDSVPHTITALRTGRFGNLIVDGQQFRGSSKGILQMLNVNGNIYFGGVPDLDAMTGGLHDTNFFGCMNDIYINKQGPLKLSQAAIGGLNIKHCTNSRGYWPTK</sequence>
<feature type="disulfide bond" evidence="22">
    <location>
        <begin position="476"/>
        <end position="488"/>
    </location>
</feature>
<evidence type="ECO:0000256" key="11">
    <source>
        <dbReference type="ARBA" id="ARBA00022889"/>
    </source>
</evidence>
<dbReference type="SMART" id="SM00409">
    <property type="entry name" value="IG"/>
    <property type="match status" value="22"/>
</dbReference>
<dbReference type="Gene3D" id="2.10.25.10">
    <property type="entry name" value="Laminin"/>
    <property type="match status" value="12"/>
</dbReference>
<feature type="disulfide bond" evidence="22">
    <location>
        <begin position="437"/>
        <end position="449"/>
    </location>
</feature>
<feature type="disulfide bond" evidence="22">
    <location>
        <begin position="562"/>
        <end position="580"/>
    </location>
</feature>
<feature type="disulfide bond" evidence="20">
    <location>
        <begin position="4425"/>
        <end position="4434"/>
    </location>
</feature>
<feature type="domain" description="Ig-like" evidence="29">
    <location>
        <begin position="3419"/>
        <end position="3505"/>
    </location>
</feature>
<dbReference type="SUPFAM" id="SSF49899">
    <property type="entry name" value="Concanavalin A-like lectins/glucanases"/>
    <property type="match status" value="3"/>
</dbReference>
<dbReference type="PROSITE" id="PS01248">
    <property type="entry name" value="EGF_LAM_1"/>
    <property type="match status" value="4"/>
</dbReference>
<feature type="signal peptide" evidence="25">
    <location>
        <begin position="1"/>
        <end position="20"/>
    </location>
</feature>
<feature type="disulfide bond" evidence="22">
    <location>
        <begin position="456"/>
        <end position="471"/>
    </location>
</feature>
<feature type="domain" description="Ig-like" evidence="29">
    <location>
        <begin position="1388"/>
        <end position="1473"/>
    </location>
</feature>
<feature type="domain" description="Laminin IV type A" evidence="30">
    <location>
        <begin position="2823"/>
        <end position="3003"/>
    </location>
</feature>
<dbReference type="PROSITE" id="PS50026">
    <property type="entry name" value="EGF_3"/>
    <property type="match status" value="4"/>
</dbReference>
<feature type="disulfide bond" evidence="22">
    <location>
        <begin position="1806"/>
        <end position="1824"/>
    </location>
</feature>
<comment type="caution">
    <text evidence="20">Lacks conserved residue(s) required for the propagation of feature annotation.</text>
</comment>
<feature type="disulfide bond" evidence="22">
    <location>
        <begin position="1862"/>
        <end position="1877"/>
    </location>
</feature>
<feature type="disulfide bond" evidence="23">
    <location>
        <begin position="2651"/>
        <end position="2660"/>
    </location>
</feature>
<comment type="subcellular location">
    <subcellularLocation>
        <location evidence="2">Cell membrane</location>
    </subcellularLocation>
    <subcellularLocation>
        <location evidence="1">Membrane</location>
        <topology evidence="1">Single-pass membrane protein</topology>
    </subcellularLocation>
    <subcellularLocation>
        <location evidence="3">Secreted</location>
        <location evidence="3">Extracellular space</location>
        <location evidence="3">Extracellular matrix</location>
        <location evidence="3">Basement membrane</location>
    </subcellularLocation>
</comment>
<feature type="domain" description="Ig-like" evidence="29">
    <location>
        <begin position="3696"/>
        <end position="3780"/>
    </location>
</feature>
<evidence type="ECO:0000256" key="9">
    <source>
        <dbReference type="ARBA" id="ARBA00022737"/>
    </source>
</evidence>
<evidence type="ECO:0000256" key="8">
    <source>
        <dbReference type="ARBA" id="ARBA00022729"/>
    </source>
</evidence>
<evidence type="ECO:0000259" key="28">
    <source>
        <dbReference type="PROSITE" id="PS50027"/>
    </source>
</evidence>
<dbReference type="Pfam" id="PF00057">
    <property type="entry name" value="Ldl_recept_a"/>
    <property type="match status" value="18"/>
</dbReference>
<evidence type="ECO:0000256" key="24">
    <source>
        <dbReference type="SAM" id="MobiDB-lite"/>
    </source>
</evidence>
<feature type="disulfide bond" evidence="22">
    <location>
        <begin position="829"/>
        <end position="847"/>
    </location>
</feature>
<dbReference type="CDD" id="cd00110">
    <property type="entry name" value="LamG"/>
    <property type="match status" value="3"/>
</dbReference>
<dbReference type="Gene3D" id="2.60.40.10">
    <property type="entry name" value="Immunoglobulins"/>
    <property type="match status" value="22"/>
</dbReference>
<dbReference type="SMART" id="SM00192">
    <property type="entry name" value="LDLa"/>
    <property type="match status" value="18"/>
</dbReference>
<dbReference type="InterPro" id="IPR013151">
    <property type="entry name" value="Immunoglobulin_dom"/>
</dbReference>
<keyword evidence="6" id="KW-0272">Extracellular matrix</keyword>
<dbReference type="GO" id="GO:0005886">
    <property type="term" value="C:plasma membrane"/>
    <property type="evidence" value="ECO:0007669"/>
    <property type="project" value="UniProtKB-SubCell"/>
</dbReference>
<feature type="disulfide bond" evidence="20">
    <location>
        <begin position="4465"/>
        <end position="4474"/>
    </location>
</feature>
<keyword evidence="9" id="KW-0677">Repeat</keyword>
<feature type="disulfide bond" evidence="22">
    <location>
        <begin position="714"/>
        <end position="732"/>
    </location>
</feature>
<feature type="disulfide bond" evidence="22">
    <location>
        <begin position="897"/>
        <end position="909"/>
    </location>
</feature>
<evidence type="ECO:0000256" key="1">
    <source>
        <dbReference type="ARBA" id="ARBA00004167"/>
    </source>
</evidence>
<dbReference type="InterPro" id="IPR036179">
    <property type="entry name" value="Ig-like_dom_sf"/>
</dbReference>
<keyword evidence="13" id="KW-0175">Coiled coil</keyword>
<feature type="disulfide bond" evidence="22">
    <location>
        <begin position="1799"/>
        <end position="1811"/>
    </location>
</feature>
<feature type="domain" description="Laminin G" evidence="26">
    <location>
        <begin position="4762"/>
        <end position="4942"/>
    </location>
</feature>
<dbReference type="PANTHER" id="PTHR10075:SF100">
    <property type="entry name" value="FASCICLIN-2"/>
    <property type="match status" value="1"/>
</dbReference>
<dbReference type="Pfam" id="PF00047">
    <property type="entry name" value="ig"/>
    <property type="match status" value="1"/>
</dbReference>
<keyword evidence="16" id="KW-0325">Glycoprotein</keyword>
<dbReference type="Pfam" id="PF02210">
    <property type="entry name" value="Laminin_G_2"/>
    <property type="match status" value="1"/>
</dbReference>
<dbReference type="SMART" id="SM00179">
    <property type="entry name" value="EGF_CA"/>
    <property type="match status" value="3"/>
</dbReference>
<dbReference type="KEGG" id="osn:115224757"/>
<dbReference type="SMART" id="SM00281">
    <property type="entry name" value="LamB"/>
    <property type="match status" value="3"/>
</dbReference>
<evidence type="ECO:0000256" key="21">
    <source>
        <dbReference type="PROSITE-ProRule" id="PRU00122"/>
    </source>
</evidence>
<feature type="disulfide bond" evidence="22">
    <location>
        <begin position="407"/>
        <end position="425"/>
    </location>
</feature>
<dbReference type="PRINTS" id="PR00261">
    <property type="entry name" value="LDLRECEPTOR"/>
</dbReference>
<feature type="disulfide bond" evidence="22">
    <location>
        <begin position="841"/>
        <end position="856"/>
    </location>
</feature>
<dbReference type="CDD" id="cd00055">
    <property type="entry name" value="EGF_Lam"/>
    <property type="match status" value="7"/>
</dbReference>
<evidence type="ECO:0000256" key="7">
    <source>
        <dbReference type="ARBA" id="ARBA00022692"/>
    </source>
</evidence>
<feature type="domain" description="Ig-like" evidence="29">
    <location>
        <begin position="3152"/>
        <end position="3236"/>
    </location>
</feature>
<dbReference type="GO" id="GO:0070593">
    <property type="term" value="P:dendrite self-avoidance"/>
    <property type="evidence" value="ECO:0007669"/>
    <property type="project" value="TreeGrafter"/>
</dbReference>
<feature type="disulfide bond" evidence="22">
    <location>
        <begin position="802"/>
        <end position="817"/>
    </location>
</feature>
<dbReference type="FunFam" id="2.10.25.10:FF:000065">
    <property type="entry name" value="Laminin subunit beta 1"/>
    <property type="match status" value="1"/>
</dbReference>
<feature type="domain" description="Ig-like" evidence="29">
    <location>
        <begin position="4050"/>
        <end position="4132"/>
    </location>
</feature>
<feature type="domain" description="Ig-like" evidence="29">
    <location>
        <begin position="3605"/>
        <end position="3693"/>
    </location>
</feature>
<dbReference type="Proteomes" id="UP000515154">
    <property type="component" value="Linkage group LG26"/>
</dbReference>
<feature type="disulfide bond" evidence="22">
    <location>
        <begin position="822"/>
        <end position="834"/>
    </location>
</feature>
<feature type="domain" description="Ig-like" evidence="29">
    <location>
        <begin position="1295"/>
        <end position="1383"/>
    </location>
</feature>
<feature type="disulfide bond" evidence="22">
    <location>
        <begin position="593"/>
        <end position="605"/>
    </location>
</feature>
<dbReference type="GO" id="GO:0098632">
    <property type="term" value="F:cell-cell adhesion mediator activity"/>
    <property type="evidence" value="ECO:0007669"/>
    <property type="project" value="TreeGrafter"/>
</dbReference>
<feature type="domain" description="Ig-like" evidence="29">
    <location>
        <begin position="1659"/>
        <end position="1743"/>
    </location>
</feature>
<feature type="domain" description="Ig-like" evidence="29">
    <location>
        <begin position="3792"/>
        <end position="3864"/>
    </location>
</feature>
<feature type="disulfide bond" evidence="22">
    <location>
        <begin position="1778"/>
        <end position="1793"/>
    </location>
</feature>
<dbReference type="InterPro" id="IPR056863">
    <property type="entry name" value="LMN_ATRN_NET-like_EGF"/>
</dbReference>
<dbReference type="SMART" id="SM00282">
    <property type="entry name" value="LamG"/>
    <property type="match status" value="3"/>
</dbReference>
<feature type="disulfide bond" evidence="22">
    <location>
        <begin position="369"/>
        <end position="387"/>
    </location>
</feature>
<feature type="domain" description="Ig-like" evidence="29">
    <location>
        <begin position="3515"/>
        <end position="3598"/>
    </location>
</feature>
<feature type="disulfide bond" evidence="22">
    <location>
        <begin position="762"/>
        <end position="777"/>
    </location>
</feature>
<dbReference type="SMART" id="SM00408">
    <property type="entry name" value="IGc2"/>
    <property type="match status" value="22"/>
</dbReference>
<evidence type="ECO:0000259" key="30">
    <source>
        <dbReference type="PROSITE" id="PS51115"/>
    </source>
</evidence>
<feature type="disulfide bond" evidence="22">
    <location>
        <begin position="515"/>
        <end position="527"/>
    </location>
</feature>
<dbReference type="Pfam" id="PF24973">
    <property type="entry name" value="EGF_LMN_ATRN"/>
    <property type="match status" value="3"/>
</dbReference>
<dbReference type="InterPro" id="IPR001881">
    <property type="entry name" value="EGF-like_Ca-bd_dom"/>
</dbReference>
<evidence type="ECO:0000256" key="14">
    <source>
        <dbReference type="ARBA" id="ARBA00023136"/>
    </source>
</evidence>
<feature type="disulfide bond" evidence="22">
    <location>
        <begin position="743"/>
        <end position="755"/>
    </location>
</feature>
<dbReference type="GO" id="GO:0005604">
    <property type="term" value="C:basement membrane"/>
    <property type="evidence" value="ECO:0007669"/>
    <property type="project" value="UniProtKB-SubCell"/>
</dbReference>